<protein>
    <submittedName>
        <fullName evidence="2">Uncharacterized protein</fullName>
    </submittedName>
</protein>
<feature type="region of interest" description="Disordered" evidence="1">
    <location>
        <begin position="1"/>
        <end position="77"/>
    </location>
</feature>
<feature type="compositionally biased region" description="Polar residues" evidence="1">
    <location>
        <begin position="1"/>
        <end position="13"/>
    </location>
</feature>
<sequence>MAEASSSRGQKSGTDPPKKKAKVSEPIDLIESFSELESEPTPSPPPIKKSPPPTKKPQPSQTLAKESHIPSGMTPEVVIRRPMVTQPLIEGNLDCRARPFHSELCFDITTFRLQPELRDSFRLLQRYHMEHLLTPRDFFYPHVALDFHQSMTTNQVRDPTVIHFTIDGCHGILGAQHIAEALHIPYEPACPEDFRAWTHPSQIDIVHTLSKWASSRHYILRKELPPSMISEGYFFGPHHLIMAALLYFEEKILEHLGYPTEPQHERRHICREIFTLKKWTSMTAYGGADQGAPAGPEHPEQPEQPVDIPVDMRAPAHAVPTVASSEPIREVPPSAPQATPQTPPVIPPTSEPSPSVEPRISIPSIKYRGLCHTFQALATSQSILTQQMIALRAHQEQIITT</sequence>
<reference evidence="2" key="1">
    <citation type="journal article" date="2007" name="PLoS ONE">
        <title>The first genome sequence of an elite grapevine cultivar (Pinot noir Vitis vinifera L.): coping with a highly heterozygous genome.</title>
        <authorList>
            <person name="Velasco R."/>
            <person name="Zharkikh A."/>
            <person name="Troggio M."/>
            <person name="Cartwright D.A."/>
            <person name="Cestaro A."/>
            <person name="Pruss D."/>
            <person name="Pindo M."/>
            <person name="FitzGerald L.M."/>
            <person name="Vezzulli S."/>
            <person name="Reid J."/>
            <person name="Malacarne G."/>
            <person name="Iliev D."/>
            <person name="Coppola G."/>
            <person name="Wardell B."/>
            <person name="Micheletti D."/>
            <person name="Macalma T."/>
            <person name="Facci M."/>
            <person name="Mitchell J.T."/>
            <person name="Perazzolli M."/>
            <person name="Eldredge G."/>
            <person name="Gatto P."/>
            <person name="Oyzerski R."/>
            <person name="Moretto M."/>
            <person name="Gutin N."/>
            <person name="Stefanini M."/>
            <person name="Chen Y."/>
            <person name="Segala C."/>
            <person name="Davenport C."/>
            <person name="Dematte L."/>
            <person name="Mraz A."/>
            <person name="Battilana J."/>
            <person name="Stormo K."/>
            <person name="Costa F."/>
            <person name="Tao Q."/>
            <person name="Si-Ammour A."/>
            <person name="Harkins T."/>
            <person name="Lackey A."/>
            <person name="Perbost C."/>
            <person name="Taillon B."/>
            <person name="Stella A."/>
            <person name="Solovyev V."/>
            <person name="Fawcett J.A."/>
            <person name="Sterck L."/>
            <person name="Vandepoele K."/>
            <person name="Grando S.M."/>
            <person name="Toppo S."/>
            <person name="Moser C."/>
            <person name="Lanchbury J."/>
            <person name="Bogden R."/>
            <person name="Skolnick M."/>
            <person name="Sgaramella V."/>
            <person name="Bhatnagar S.K."/>
            <person name="Fontana P."/>
            <person name="Gutin A."/>
            <person name="Van de Peer Y."/>
            <person name="Salamini F."/>
            <person name="Viola R."/>
        </authorList>
    </citation>
    <scope>NUCLEOTIDE SEQUENCE</scope>
</reference>
<feature type="compositionally biased region" description="Pro residues" evidence="1">
    <location>
        <begin position="41"/>
        <end position="56"/>
    </location>
</feature>
<organism evidence="2">
    <name type="scientific">Vitis vinifera</name>
    <name type="common">Grape</name>
    <dbReference type="NCBI Taxonomy" id="29760"/>
    <lineage>
        <taxon>Eukaryota</taxon>
        <taxon>Viridiplantae</taxon>
        <taxon>Streptophyta</taxon>
        <taxon>Embryophyta</taxon>
        <taxon>Tracheophyta</taxon>
        <taxon>Spermatophyta</taxon>
        <taxon>Magnoliopsida</taxon>
        <taxon>eudicotyledons</taxon>
        <taxon>Gunneridae</taxon>
        <taxon>Pentapetalae</taxon>
        <taxon>rosids</taxon>
        <taxon>Vitales</taxon>
        <taxon>Vitaceae</taxon>
        <taxon>Viteae</taxon>
        <taxon>Vitis</taxon>
    </lineage>
</organism>
<feature type="region of interest" description="Disordered" evidence="1">
    <location>
        <begin position="286"/>
        <end position="359"/>
    </location>
</feature>
<evidence type="ECO:0000313" key="2">
    <source>
        <dbReference type="EMBL" id="CAN74664.1"/>
    </source>
</evidence>
<dbReference type="AlphaFoldDB" id="A5BJ45"/>
<accession>A5BJ45</accession>
<name>A5BJ45_VITVI</name>
<proteinExistence type="predicted"/>
<feature type="compositionally biased region" description="Pro residues" evidence="1">
    <location>
        <begin position="341"/>
        <end position="351"/>
    </location>
</feature>
<dbReference type="EMBL" id="AM461214">
    <property type="protein sequence ID" value="CAN74664.1"/>
    <property type="molecule type" value="Genomic_DNA"/>
</dbReference>
<evidence type="ECO:0000256" key="1">
    <source>
        <dbReference type="SAM" id="MobiDB-lite"/>
    </source>
</evidence>
<gene>
    <name evidence="2" type="ORF">VITISV_043028</name>
</gene>
<feature type="compositionally biased region" description="Basic and acidic residues" evidence="1">
    <location>
        <begin position="16"/>
        <end position="25"/>
    </location>
</feature>